<evidence type="ECO:0000256" key="3">
    <source>
        <dbReference type="ARBA" id="ARBA00004752"/>
    </source>
</evidence>
<comment type="similarity">
    <text evidence="4 17">Belongs to the MurCDEF family.</text>
</comment>
<dbReference type="GO" id="GO:0008360">
    <property type="term" value="P:regulation of cell shape"/>
    <property type="evidence" value="ECO:0007669"/>
    <property type="project" value="UniProtKB-KW"/>
</dbReference>
<dbReference type="AlphaFoldDB" id="A0A0R2JFX5"/>
<dbReference type="EC" id="6.3.2.9" evidence="5 17"/>
<dbReference type="Pfam" id="PF02875">
    <property type="entry name" value="Mur_ligase_C"/>
    <property type="match status" value="1"/>
</dbReference>
<feature type="domain" description="Mur ligase C-terminal" evidence="19">
    <location>
        <begin position="305"/>
        <end position="417"/>
    </location>
</feature>
<keyword evidence="9 17" id="KW-0547">Nucleotide-binding</keyword>
<dbReference type="PANTHER" id="PTHR43692">
    <property type="entry name" value="UDP-N-ACETYLMURAMOYLALANINE--D-GLUTAMATE LIGASE"/>
    <property type="match status" value="1"/>
</dbReference>
<keyword evidence="8 17" id="KW-0436">Ligase</keyword>
<accession>A0A0R2JFX5</accession>
<comment type="catalytic activity">
    <reaction evidence="16 17 18">
        <text>UDP-N-acetyl-alpha-D-muramoyl-L-alanine + D-glutamate + ATP = UDP-N-acetyl-alpha-D-muramoyl-L-alanyl-D-glutamate + ADP + phosphate + H(+)</text>
        <dbReference type="Rhea" id="RHEA:16429"/>
        <dbReference type="ChEBI" id="CHEBI:15378"/>
        <dbReference type="ChEBI" id="CHEBI:29986"/>
        <dbReference type="ChEBI" id="CHEBI:30616"/>
        <dbReference type="ChEBI" id="CHEBI:43474"/>
        <dbReference type="ChEBI" id="CHEBI:83898"/>
        <dbReference type="ChEBI" id="CHEBI:83900"/>
        <dbReference type="ChEBI" id="CHEBI:456216"/>
        <dbReference type="EC" id="6.3.2.9"/>
    </reaction>
</comment>
<dbReference type="SUPFAM" id="SSF53244">
    <property type="entry name" value="MurD-like peptide ligases, peptide-binding domain"/>
    <property type="match status" value="1"/>
</dbReference>
<evidence type="ECO:0000256" key="16">
    <source>
        <dbReference type="ARBA" id="ARBA00047632"/>
    </source>
</evidence>
<comment type="pathway">
    <text evidence="3 17 18">Cell wall biogenesis; peptidoglycan biosynthesis.</text>
</comment>
<keyword evidence="10 17" id="KW-0067">ATP-binding</keyword>
<keyword evidence="17 18" id="KW-0131">Cell cycle</keyword>
<dbReference type="SUPFAM" id="SSF53623">
    <property type="entry name" value="MurD-like peptide ligases, catalytic domain"/>
    <property type="match status" value="1"/>
</dbReference>
<reference evidence="21 22" key="1">
    <citation type="journal article" date="2015" name="Genome Announc.">
        <title>Expanding the biotechnology potential of lactobacilli through comparative genomics of 213 strains and associated genera.</title>
        <authorList>
            <person name="Sun Z."/>
            <person name="Harris H.M."/>
            <person name="McCann A."/>
            <person name="Guo C."/>
            <person name="Argimon S."/>
            <person name="Zhang W."/>
            <person name="Yang X."/>
            <person name="Jeffery I.B."/>
            <person name="Cooney J.C."/>
            <person name="Kagawa T.F."/>
            <person name="Liu W."/>
            <person name="Song Y."/>
            <person name="Salvetti E."/>
            <person name="Wrobel A."/>
            <person name="Rasinkangas P."/>
            <person name="Parkhill J."/>
            <person name="Rea M.C."/>
            <person name="O'Sullivan O."/>
            <person name="Ritari J."/>
            <person name="Douillard F.P."/>
            <person name="Paul Ross R."/>
            <person name="Yang R."/>
            <person name="Briner A.E."/>
            <person name="Felis G.E."/>
            <person name="de Vos W.M."/>
            <person name="Barrangou R."/>
            <person name="Klaenhammer T.R."/>
            <person name="Caufield P.W."/>
            <person name="Cui Y."/>
            <person name="Zhang H."/>
            <person name="O'Toole P.W."/>
        </authorList>
    </citation>
    <scope>NUCLEOTIDE SEQUENCE [LARGE SCALE GENOMIC DNA]</scope>
    <source>
        <strain evidence="21 22">DSM 20014</strain>
    </source>
</reference>
<dbReference type="GO" id="GO:0005524">
    <property type="term" value="F:ATP binding"/>
    <property type="evidence" value="ECO:0007669"/>
    <property type="project" value="UniProtKB-UniRule"/>
</dbReference>
<dbReference type="HAMAP" id="MF_00639">
    <property type="entry name" value="MurD"/>
    <property type="match status" value="1"/>
</dbReference>
<evidence type="ECO:0000256" key="11">
    <source>
        <dbReference type="ARBA" id="ARBA00022960"/>
    </source>
</evidence>
<evidence type="ECO:0000256" key="2">
    <source>
        <dbReference type="ARBA" id="ARBA00004496"/>
    </source>
</evidence>
<evidence type="ECO:0000256" key="14">
    <source>
        <dbReference type="ARBA" id="ARBA00030398"/>
    </source>
</evidence>
<dbReference type="InterPro" id="IPR004101">
    <property type="entry name" value="Mur_ligase_C"/>
</dbReference>
<dbReference type="NCBIfam" id="TIGR01087">
    <property type="entry name" value="murD"/>
    <property type="match status" value="1"/>
</dbReference>
<dbReference type="InterPro" id="IPR005762">
    <property type="entry name" value="MurD"/>
</dbReference>
<evidence type="ECO:0000256" key="18">
    <source>
        <dbReference type="RuleBase" id="RU003664"/>
    </source>
</evidence>
<name>A0A0R2JFX5_9LACO</name>
<dbReference type="RefSeq" id="WP_057788443.1">
    <property type="nucleotide sequence ID" value="NZ_JQCD01000030.1"/>
</dbReference>
<evidence type="ECO:0000256" key="8">
    <source>
        <dbReference type="ARBA" id="ARBA00022598"/>
    </source>
</evidence>
<dbReference type="Gene3D" id="3.40.1190.10">
    <property type="entry name" value="Mur-like, catalytic domain"/>
    <property type="match status" value="1"/>
</dbReference>
<dbReference type="PATRIC" id="fig|1620.3.peg.856"/>
<evidence type="ECO:0000259" key="19">
    <source>
        <dbReference type="Pfam" id="PF02875"/>
    </source>
</evidence>
<comment type="caution">
    <text evidence="21">The sequence shown here is derived from an EMBL/GenBank/DDBJ whole genome shotgun (WGS) entry which is preliminary data.</text>
</comment>
<feature type="domain" description="Mur ligase central" evidence="20">
    <location>
        <begin position="106"/>
        <end position="282"/>
    </location>
</feature>
<dbReference type="Pfam" id="PF08245">
    <property type="entry name" value="Mur_ligase_M"/>
    <property type="match status" value="1"/>
</dbReference>
<dbReference type="OrthoDB" id="9809796at2"/>
<keyword evidence="12 17" id="KW-0573">Peptidoglycan synthesis</keyword>
<evidence type="ECO:0000259" key="20">
    <source>
        <dbReference type="Pfam" id="PF08245"/>
    </source>
</evidence>
<evidence type="ECO:0000256" key="7">
    <source>
        <dbReference type="ARBA" id="ARBA00022490"/>
    </source>
</evidence>
<keyword evidence="13 17" id="KW-0961">Cell wall biogenesis/degradation</keyword>
<dbReference type="GO" id="GO:0009252">
    <property type="term" value="P:peptidoglycan biosynthetic process"/>
    <property type="evidence" value="ECO:0007669"/>
    <property type="project" value="UniProtKB-UniRule"/>
</dbReference>
<evidence type="ECO:0000256" key="17">
    <source>
        <dbReference type="HAMAP-Rule" id="MF_00639"/>
    </source>
</evidence>
<dbReference type="InterPro" id="IPR013221">
    <property type="entry name" value="Mur_ligase_cen"/>
</dbReference>
<organism evidence="21 22">
    <name type="scientific">Weissella minor</name>
    <dbReference type="NCBI Taxonomy" id="1620"/>
    <lineage>
        <taxon>Bacteria</taxon>
        <taxon>Bacillati</taxon>
        <taxon>Bacillota</taxon>
        <taxon>Bacilli</taxon>
        <taxon>Lactobacillales</taxon>
        <taxon>Lactobacillaceae</taxon>
        <taxon>Weissella</taxon>
    </lineage>
</organism>
<evidence type="ECO:0000256" key="13">
    <source>
        <dbReference type="ARBA" id="ARBA00023316"/>
    </source>
</evidence>
<dbReference type="EMBL" id="JQCD01000030">
    <property type="protein sequence ID" value="KRN76265.1"/>
    <property type="molecule type" value="Genomic_DNA"/>
</dbReference>
<evidence type="ECO:0000256" key="6">
    <source>
        <dbReference type="ARBA" id="ARBA00015655"/>
    </source>
</evidence>
<keyword evidence="7 17" id="KW-0963">Cytoplasm</keyword>
<dbReference type="Gene3D" id="3.90.190.20">
    <property type="entry name" value="Mur ligase, C-terminal domain"/>
    <property type="match status" value="1"/>
</dbReference>
<proteinExistence type="inferred from homology"/>
<dbReference type="STRING" id="1620.IV67_GL000841"/>
<dbReference type="InterPro" id="IPR036565">
    <property type="entry name" value="Mur-like_cat_sf"/>
</dbReference>
<comment type="function">
    <text evidence="1 17 18">Cell wall formation. Catalyzes the addition of glutamate to the nucleotide precursor UDP-N-acetylmuramoyl-L-alanine (UMA).</text>
</comment>
<protein>
    <recommendedName>
        <fullName evidence="6 17">UDP-N-acetylmuramoylalanine--D-glutamate ligase</fullName>
        <ecNumber evidence="5 17">6.3.2.9</ecNumber>
    </recommendedName>
    <alternativeName>
        <fullName evidence="15 17">D-glutamic acid-adding enzyme</fullName>
    </alternativeName>
    <alternativeName>
        <fullName evidence="14 17">UDP-N-acetylmuramoyl-L-alanyl-D-glutamate synthetase</fullName>
    </alternativeName>
</protein>
<dbReference type="GO" id="GO:0071555">
    <property type="term" value="P:cell wall organization"/>
    <property type="evidence" value="ECO:0007669"/>
    <property type="project" value="UniProtKB-KW"/>
</dbReference>
<evidence type="ECO:0000256" key="12">
    <source>
        <dbReference type="ARBA" id="ARBA00022984"/>
    </source>
</evidence>
<dbReference type="Gene3D" id="3.40.50.720">
    <property type="entry name" value="NAD(P)-binding Rossmann-like Domain"/>
    <property type="match status" value="1"/>
</dbReference>
<feature type="binding site" evidence="17">
    <location>
        <begin position="108"/>
        <end position="114"/>
    </location>
    <ligand>
        <name>ATP</name>
        <dbReference type="ChEBI" id="CHEBI:30616"/>
    </ligand>
</feature>
<keyword evidence="17 18" id="KW-0132">Cell division</keyword>
<comment type="subcellular location">
    <subcellularLocation>
        <location evidence="2 17 18">Cytoplasm</location>
    </subcellularLocation>
</comment>
<dbReference type="PANTHER" id="PTHR43692:SF1">
    <property type="entry name" value="UDP-N-ACETYLMURAMOYLALANINE--D-GLUTAMATE LIGASE"/>
    <property type="match status" value="1"/>
</dbReference>
<dbReference type="InterPro" id="IPR036615">
    <property type="entry name" value="Mur_ligase_C_dom_sf"/>
</dbReference>
<dbReference type="GO" id="GO:0005737">
    <property type="term" value="C:cytoplasm"/>
    <property type="evidence" value="ECO:0007669"/>
    <property type="project" value="UniProtKB-SubCell"/>
</dbReference>
<evidence type="ECO:0000256" key="15">
    <source>
        <dbReference type="ARBA" id="ARBA00032324"/>
    </source>
</evidence>
<dbReference type="GO" id="GO:0008764">
    <property type="term" value="F:UDP-N-acetylmuramoylalanine-D-glutamate ligase activity"/>
    <property type="evidence" value="ECO:0007669"/>
    <property type="project" value="UniProtKB-UniRule"/>
</dbReference>
<evidence type="ECO:0000313" key="22">
    <source>
        <dbReference type="Proteomes" id="UP000051673"/>
    </source>
</evidence>
<keyword evidence="22" id="KW-1185">Reference proteome</keyword>
<evidence type="ECO:0000256" key="10">
    <source>
        <dbReference type="ARBA" id="ARBA00022840"/>
    </source>
</evidence>
<sequence length="450" mass="49202">MRTLVIGFARSGAAATKLLLDEGSEVIVSDPKLDFSDETIENFEQQGVVFTQQQDETLLDGVDRIVKNPGIPYQIPILQAAIKKQIPIVVEVALAQKYISGDWIAVTGSNGKTTATEMIAAVLRTQCTPAHDVRVAGNIGTPVSEIAQSVRPTDTLLTELSSFQLMGVPELKPKISVVTNIYASHLDYHGSRENYIAAKMNITRNQNASDYLVMNFDRAEWRALSEQSHAQIVPFSREAYTETGAYQKDGWLYFQDEAIMPASDLGVAGDHNIENALIAIAVGHIQGVPTADMQQALHEFTGVKHRLQKVGTYLDRLVYNDSKATDIEATESALSGFTQPTILLAGGLDRGDDEMRLLNAVKPHVKQMIVFGETAEKLVALAQAAEIPVEKTENVTTAVPLAFEKSAPGDLILLSPAAASWDQYPNFETRGDLYIQAVQDYAATRRNEVN</sequence>
<evidence type="ECO:0000313" key="21">
    <source>
        <dbReference type="EMBL" id="KRN76265.1"/>
    </source>
</evidence>
<dbReference type="UniPathway" id="UPA00219"/>
<dbReference type="Proteomes" id="UP000051673">
    <property type="component" value="Unassembled WGS sequence"/>
</dbReference>
<dbReference type="Pfam" id="PF21799">
    <property type="entry name" value="MurD-like_N"/>
    <property type="match status" value="1"/>
</dbReference>
<evidence type="ECO:0000256" key="5">
    <source>
        <dbReference type="ARBA" id="ARBA00012212"/>
    </source>
</evidence>
<gene>
    <name evidence="17" type="primary">murD</name>
    <name evidence="21" type="ORF">IV67_GL000841</name>
</gene>
<evidence type="ECO:0000256" key="1">
    <source>
        <dbReference type="ARBA" id="ARBA00002734"/>
    </source>
</evidence>
<evidence type="ECO:0000256" key="9">
    <source>
        <dbReference type="ARBA" id="ARBA00022741"/>
    </source>
</evidence>
<keyword evidence="11 17" id="KW-0133">Cell shape</keyword>
<dbReference type="GO" id="GO:0051301">
    <property type="term" value="P:cell division"/>
    <property type="evidence" value="ECO:0007669"/>
    <property type="project" value="UniProtKB-KW"/>
</dbReference>
<dbReference type="SUPFAM" id="SSF51984">
    <property type="entry name" value="MurCD N-terminal domain"/>
    <property type="match status" value="1"/>
</dbReference>
<evidence type="ECO:0000256" key="4">
    <source>
        <dbReference type="ARBA" id="ARBA00010416"/>
    </source>
</evidence>